<proteinExistence type="predicted"/>
<accession>A0A1Y2J2H2</accession>
<gene>
    <name evidence="2" type="ORF">PYCCODRAFT_1422261</name>
</gene>
<evidence type="ECO:0000313" key="2">
    <source>
        <dbReference type="EMBL" id="OSD07599.1"/>
    </source>
</evidence>
<dbReference type="Proteomes" id="UP000193067">
    <property type="component" value="Unassembled WGS sequence"/>
</dbReference>
<protein>
    <submittedName>
        <fullName evidence="2">Uncharacterized protein</fullName>
    </submittedName>
</protein>
<name>A0A1Y2J2H2_TRAC3</name>
<organism evidence="2 3">
    <name type="scientific">Trametes coccinea (strain BRFM310)</name>
    <name type="common">Pycnoporus coccineus</name>
    <dbReference type="NCBI Taxonomy" id="1353009"/>
    <lineage>
        <taxon>Eukaryota</taxon>
        <taxon>Fungi</taxon>
        <taxon>Dikarya</taxon>
        <taxon>Basidiomycota</taxon>
        <taxon>Agaricomycotina</taxon>
        <taxon>Agaricomycetes</taxon>
        <taxon>Polyporales</taxon>
        <taxon>Polyporaceae</taxon>
        <taxon>Trametes</taxon>
    </lineage>
</organism>
<evidence type="ECO:0000313" key="3">
    <source>
        <dbReference type="Proteomes" id="UP000193067"/>
    </source>
</evidence>
<keyword evidence="1" id="KW-0732">Signal</keyword>
<reference evidence="2 3" key="1">
    <citation type="journal article" date="2015" name="Biotechnol. Biofuels">
        <title>Enhanced degradation of softwood versus hardwood by the white-rot fungus Pycnoporus coccineus.</title>
        <authorList>
            <person name="Couturier M."/>
            <person name="Navarro D."/>
            <person name="Chevret D."/>
            <person name="Henrissat B."/>
            <person name="Piumi F."/>
            <person name="Ruiz-Duenas F.J."/>
            <person name="Martinez A.T."/>
            <person name="Grigoriev I.V."/>
            <person name="Riley R."/>
            <person name="Lipzen A."/>
            <person name="Berrin J.G."/>
            <person name="Master E.R."/>
            <person name="Rosso M.N."/>
        </authorList>
    </citation>
    <scope>NUCLEOTIDE SEQUENCE [LARGE SCALE GENOMIC DNA]</scope>
    <source>
        <strain evidence="2 3">BRFM310</strain>
    </source>
</reference>
<sequence>MKVIFALAACVASAVAQSVVIASPPAFYTLHRGQGFVVDVDRTSCVNGPAGQCPSGTSSGNIGTPLFQGLYAPTPVGNGRSDLAQNFTVTVPSFLPPGPALLSVAHFGLVIGVEPFLEVVNQTVIIA</sequence>
<evidence type="ECO:0000256" key="1">
    <source>
        <dbReference type="SAM" id="SignalP"/>
    </source>
</evidence>
<dbReference type="OrthoDB" id="2841294at2759"/>
<dbReference type="EMBL" id="KZ084088">
    <property type="protein sequence ID" value="OSD07599.1"/>
    <property type="molecule type" value="Genomic_DNA"/>
</dbReference>
<feature type="chain" id="PRO_5012192382" evidence="1">
    <location>
        <begin position="17"/>
        <end position="127"/>
    </location>
</feature>
<dbReference type="AlphaFoldDB" id="A0A1Y2J2H2"/>
<feature type="signal peptide" evidence="1">
    <location>
        <begin position="1"/>
        <end position="16"/>
    </location>
</feature>
<keyword evidence="3" id="KW-1185">Reference proteome</keyword>